<feature type="region of interest" description="Disordered" evidence="3">
    <location>
        <begin position="526"/>
        <end position="575"/>
    </location>
</feature>
<dbReference type="VEuPathDB" id="TriTrypDB:BSAL_55200"/>
<dbReference type="EMBL" id="CYKH01000151">
    <property type="protein sequence ID" value="CUI11839.1"/>
    <property type="molecule type" value="Genomic_DNA"/>
</dbReference>
<keyword evidence="2" id="KW-0808">Transferase</keyword>
<dbReference type="AlphaFoldDB" id="A0A0S4KHN4"/>
<evidence type="ECO:0000256" key="2">
    <source>
        <dbReference type="ARBA" id="ARBA00022679"/>
    </source>
</evidence>
<evidence type="ECO:0000256" key="4">
    <source>
        <dbReference type="SAM" id="Phobius"/>
    </source>
</evidence>
<accession>A0A0S4KHN4</accession>
<keyword evidence="4" id="KW-0472">Membrane</keyword>
<evidence type="ECO:0000256" key="3">
    <source>
        <dbReference type="SAM" id="MobiDB-lite"/>
    </source>
</evidence>
<feature type="transmembrane region" description="Helical" evidence="4">
    <location>
        <begin position="46"/>
        <end position="69"/>
    </location>
</feature>
<name>A0A0S4KHN4_BODSA</name>
<keyword evidence="4" id="KW-0812">Transmembrane</keyword>
<dbReference type="InterPro" id="IPR021520">
    <property type="entry name" value="Stealth_CR2"/>
</dbReference>
<dbReference type="InterPro" id="IPR047141">
    <property type="entry name" value="Stealth"/>
</dbReference>
<protein>
    <submittedName>
        <fullName evidence="6">Membrane-associated protein, putative</fullName>
    </submittedName>
</protein>
<dbReference type="Proteomes" id="UP000051952">
    <property type="component" value="Unassembled WGS sequence"/>
</dbReference>
<organism evidence="6 7">
    <name type="scientific">Bodo saltans</name>
    <name type="common">Flagellated protozoan</name>
    <dbReference type="NCBI Taxonomy" id="75058"/>
    <lineage>
        <taxon>Eukaryota</taxon>
        <taxon>Discoba</taxon>
        <taxon>Euglenozoa</taxon>
        <taxon>Kinetoplastea</taxon>
        <taxon>Metakinetoplastina</taxon>
        <taxon>Eubodonida</taxon>
        <taxon>Bodonidae</taxon>
        <taxon>Bodo</taxon>
    </lineage>
</organism>
<feature type="compositionally biased region" description="Low complexity" evidence="3">
    <location>
        <begin position="546"/>
        <end position="571"/>
    </location>
</feature>
<feature type="region of interest" description="Disordered" evidence="3">
    <location>
        <begin position="725"/>
        <end position="744"/>
    </location>
</feature>
<evidence type="ECO:0000259" key="5">
    <source>
        <dbReference type="Pfam" id="PF11380"/>
    </source>
</evidence>
<comment type="similarity">
    <text evidence="1">Belongs to the stealth family.</text>
</comment>
<keyword evidence="7" id="KW-1185">Reference proteome</keyword>
<sequence>MQKRNRGPHGDTPPVLRTPLMPSPLNISSRGLSLSSSNIPKTRSQLSGLAGLMACSVFAIVTLSILHGYRAENTYASTHAFSHHYETNPRYLANRYEVQPRQSFRQASSVSELDELLLVSRESNSSSIQSRLDAPCPHRSQVFPRAQDEPVDSVVVVSFDVFRTPRASGAVDPAESELEGIVRDIVASSTFNETEKRQMVRNAALWFVGRAMLSRPSGFDQPKRQANSGATHTDVVMSEYLSFFIGRNTSAWTYHTSSHDATATIPPRPLCTRPTVQERYPIGVPVTMDVVYTHVADDARSQREFRKRFPQAFRGSVQRFRDWNELKFSTRSVFHYSICDDPKSLCYFEDEHGMHPNAVVRNIYIVVADTDQVPAYINTSHPRVHIVEHKTLFGMSDEGHSLPTFNSHAIESVLHRIPGLSRFYVYFNNDMLWGRQLSFFDYFRPLAEPRFGMRYSLLEAQLADKGPQCAHPAKDDAELRDFMDNDGVVDLRRLRVTMMFEPLMHFENTENGKDMKFERKRYVDPSVTTAAPSSSKRSLRHEPLFPSAKKNNTTNTTASSPPAETSPQQPEISSSVASMYRVRNCSAQGVERMEDLQFHDFSALFLLSNGRRASVISERFRTFVSNNKNYAFEVFGVAGWHSHSYSHSPHLYDRDIMTAMLEKDFFRAAKATRKSQLRHGSNLWTTMVANSYHTMHRKVLDWELMDGKRVALLWEGTAGALTNGLNGGGGGRHQHHRNRGVSLEEESPTSYAKYIAVPLLASANVRDDIRSASYNISVDDILSPYWKDARNNAAFGVESHRYSHTMWRAIEYLLMIAAASGDKRNQALKHFHAEAVEPQFRALLDDASGISQEKLCSHFLGRDADENAVLPLLIAPPRVFVRRGGNNKNARETHGGLRSYAIAEDCNRALQKKAHWSITELEKLDHHIVKLDQKAGMYHFCMMNTLRATKRYTEELSRETKLFVAANDDFPVRLPGGTEESVRNLLSTASGSVPAAGWEVWWKHYDEI</sequence>
<feature type="domain" description="Stealth protein CR2 conserved region 2" evidence="5">
    <location>
        <begin position="359"/>
        <end position="445"/>
    </location>
</feature>
<evidence type="ECO:0000256" key="1">
    <source>
        <dbReference type="ARBA" id="ARBA00007583"/>
    </source>
</evidence>
<keyword evidence="4" id="KW-1133">Transmembrane helix</keyword>
<dbReference type="PANTHER" id="PTHR24045:SF0">
    <property type="entry name" value="N-ACETYLGLUCOSAMINE-1-PHOSPHOTRANSFERASE SUBUNITS ALPHA_BETA"/>
    <property type="match status" value="1"/>
</dbReference>
<proteinExistence type="inferred from homology"/>
<reference evidence="7" key="1">
    <citation type="submission" date="2015-09" db="EMBL/GenBank/DDBJ databases">
        <authorList>
            <consortium name="Pathogen Informatics"/>
        </authorList>
    </citation>
    <scope>NUCLEOTIDE SEQUENCE [LARGE SCALE GENOMIC DNA]</scope>
    <source>
        <strain evidence="7">Lake Konstanz</strain>
    </source>
</reference>
<evidence type="ECO:0000313" key="6">
    <source>
        <dbReference type="EMBL" id="CUI11839.1"/>
    </source>
</evidence>
<dbReference type="OrthoDB" id="263283at2759"/>
<dbReference type="GO" id="GO:0016772">
    <property type="term" value="F:transferase activity, transferring phosphorus-containing groups"/>
    <property type="evidence" value="ECO:0007669"/>
    <property type="project" value="InterPro"/>
</dbReference>
<gene>
    <name evidence="6" type="ORF">BSAL_55200</name>
</gene>
<feature type="region of interest" description="Disordered" evidence="3">
    <location>
        <begin position="1"/>
        <end position="22"/>
    </location>
</feature>
<evidence type="ECO:0000313" key="7">
    <source>
        <dbReference type="Proteomes" id="UP000051952"/>
    </source>
</evidence>
<dbReference type="GO" id="GO:0005794">
    <property type="term" value="C:Golgi apparatus"/>
    <property type="evidence" value="ECO:0007669"/>
    <property type="project" value="TreeGrafter"/>
</dbReference>
<dbReference type="PANTHER" id="PTHR24045">
    <property type="match status" value="1"/>
</dbReference>
<feature type="compositionally biased region" description="Polar residues" evidence="3">
    <location>
        <begin position="526"/>
        <end position="536"/>
    </location>
</feature>
<dbReference type="Pfam" id="PF11380">
    <property type="entry name" value="Stealth_CR2"/>
    <property type="match status" value="1"/>
</dbReference>